<protein>
    <submittedName>
        <fullName evidence="1">Uncharacterized protein</fullName>
    </submittedName>
</protein>
<organism evidence="1 2">
    <name type="scientific">Peronospora matthiolae</name>
    <dbReference type="NCBI Taxonomy" id="2874970"/>
    <lineage>
        <taxon>Eukaryota</taxon>
        <taxon>Sar</taxon>
        <taxon>Stramenopiles</taxon>
        <taxon>Oomycota</taxon>
        <taxon>Peronosporomycetes</taxon>
        <taxon>Peronosporales</taxon>
        <taxon>Peronosporaceae</taxon>
        <taxon>Peronospora</taxon>
    </lineage>
</organism>
<gene>
    <name evidence="1" type="ORF">PM001_LOCUS6061</name>
</gene>
<evidence type="ECO:0000313" key="1">
    <source>
        <dbReference type="EMBL" id="CAK7919643.1"/>
    </source>
</evidence>
<reference evidence="1" key="1">
    <citation type="submission" date="2024-01" db="EMBL/GenBank/DDBJ databases">
        <authorList>
            <person name="Webb A."/>
        </authorList>
    </citation>
    <scope>NUCLEOTIDE SEQUENCE</scope>
    <source>
        <strain evidence="1">Pm1</strain>
    </source>
</reference>
<name>A0AAV1TF32_9STRA</name>
<evidence type="ECO:0000313" key="2">
    <source>
        <dbReference type="Proteomes" id="UP001162060"/>
    </source>
</evidence>
<dbReference type="AlphaFoldDB" id="A0AAV1TF32"/>
<comment type="caution">
    <text evidence="1">The sequence shown here is derived from an EMBL/GenBank/DDBJ whole genome shotgun (WGS) entry which is preliminary data.</text>
</comment>
<proteinExistence type="predicted"/>
<dbReference type="Proteomes" id="UP001162060">
    <property type="component" value="Unassembled WGS sequence"/>
</dbReference>
<accession>A0AAV1TF32</accession>
<sequence>MVQALETSVERRSEKLLQAFETLVESMNVVTVQ</sequence>
<dbReference type="EMBL" id="CAKLBY020000049">
    <property type="protein sequence ID" value="CAK7919643.1"/>
    <property type="molecule type" value="Genomic_DNA"/>
</dbReference>